<feature type="region of interest" description="Disordered" evidence="3">
    <location>
        <begin position="172"/>
        <end position="266"/>
    </location>
</feature>
<keyword evidence="1" id="KW-0805">Transcription regulation</keyword>
<evidence type="ECO:0000256" key="3">
    <source>
        <dbReference type="SAM" id="MobiDB-lite"/>
    </source>
</evidence>
<dbReference type="Gene3D" id="1.10.10.1320">
    <property type="entry name" value="Anti-sigma factor, zinc-finger domain"/>
    <property type="match status" value="1"/>
</dbReference>
<feature type="domain" description="Putative zinc-finger" evidence="4">
    <location>
        <begin position="16"/>
        <end position="41"/>
    </location>
</feature>
<dbReference type="Pfam" id="PF13490">
    <property type="entry name" value="zf-HC2"/>
    <property type="match status" value="1"/>
</dbReference>
<evidence type="ECO:0000256" key="1">
    <source>
        <dbReference type="ARBA" id="ARBA00023015"/>
    </source>
</evidence>
<accession>A0ABV3IPG6</accession>
<evidence type="ECO:0000259" key="4">
    <source>
        <dbReference type="Pfam" id="PF13490"/>
    </source>
</evidence>
<sequence length="266" mass="26720">MTGSGGPSPAELHLGDRLAALVDGELGHDSRERVLAHLATCWTCKAEADAQRRLKSVFAEAAPPPLSESFLARLQGLAGGDPHAPLGADRDGPEGRESAGGPGKAGPTARAEALAPLGLLPGGVRSGGARPREGGFRIHEMPEPPRGGIRGRRIAFAAAGAVSLAAFALGGASPLTSVTGPQGPRAENPRTATTPLSAPSSGARDERRRLARTASQAGSSAGPGSSAAVPVREVSLLRPSAAPPLPPLIRTGHSAPGAPPADTARR</sequence>
<dbReference type="InterPro" id="IPR041916">
    <property type="entry name" value="Anti_sigma_zinc_sf"/>
</dbReference>
<name>A0ABV3IPG6_9ACTN</name>
<dbReference type="InterPro" id="IPR027383">
    <property type="entry name" value="Znf_put"/>
</dbReference>
<organism evidence="5 6">
    <name type="scientific">Streptomyces roseoverticillatus</name>
    <dbReference type="NCBI Taxonomy" id="66429"/>
    <lineage>
        <taxon>Bacteria</taxon>
        <taxon>Bacillati</taxon>
        <taxon>Actinomycetota</taxon>
        <taxon>Actinomycetes</taxon>
        <taxon>Kitasatosporales</taxon>
        <taxon>Streptomycetaceae</taxon>
        <taxon>Streptomyces</taxon>
    </lineage>
</organism>
<dbReference type="Proteomes" id="UP001552479">
    <property type="component" value="Unassembled WGS sequence"/>
</dbReference>
<dbReference type="EMBL" id="JBFASG010000004">
    <property type="protein sequence ID" value="MEV4922396.1"/>
    <property type="molecule type" value="Genomic_DNA"/>
</dbReference>
<dbReference type="RefSeq" id="WP_366086998.1">
    <property type="nucleotide sequence ID" value="NZ_JBFASG010000004.1"/>
</dbReference>
<evidence type="ECO:0000313" key="6">
    <source>
        <dbReference type="Proteomes" id="UP001552479"/>
    </source>
</evidence>
<feature type="compositionally biased region" description="Polar residues" evidence="3">
    <location>
        <begin position="190"/>
        <end position="200"/>
    </location>
</feature>
<protein>
    <submittedName>
        <fullName evidence="5">Zf-HC2 domain-containing protein</fullName>
    </submittedName>
</protein>
<proteinExistence type="predicted"/>
<reference evidence="5 6" key="1">
    <citation type="submission" date="2024-06" db="EMBL/GenBank/DDBJ databases">
        <title>The Natural Products Discovery Center: Release of the First 8490 Sequenced Strains for Exploring Actinobacteria Biosynthetic Diversity.</title>
        <authorList>
            <person name="Kalkreuter E."/>
            <person name="Kautsar S.A."/>
            <person name="Yang D."/>
            <person name="Bader C.D."/>
            <person name="Teijaro C.N."/>
            <person name="Fluegel L."/>
            <person name="Davis C.M."/>
            <person name="Simpson J.R."/>
            <person name="Lauterbach L."/>
            <person name="Steele A.D."/>
            <person name="Gui C."/>
            <person name="Meng S."/>
            <person name="Li G."/>
            <person name="Viehrig K."/>
            <person name="Ye F."/>
            <person name="Su P."/>
            <person name="Kiefer A.F."/>
            <person name="Nichols A."/>
            <person name="Cepeda A.J."/>
            <person name="Yan W."/>
            <person name="Fan B."/>
            <person name="Jiang Y."/>
            <person name="Adhikari A."/>
            <person name="Zheng C.-J."/>
            <person name="Schuster L."/>
            <person name="Cowan T.M."/>
            <person name="Smanski M.J."/>
            <person name="Chevrette M.G."/>
            <person name="De Carvalho L.P.S."/>
            <person name="Shen B."/>
        </authorList>
    </citation>
    <scope>NUCLEOTIDE SEQUENCE [LARGE SCALE GENOMIC DNA]</scope>
    <source>
        <strain evidence="5 6">NPDC053791</strain>
    </source>
</reference>
<feature type="region of interest" description="Disordered" evidence="3">
    <location>
        <begin position="77"/>
        <end position="148"/>
    </location>
</feature>
<keyword evidence="2" id="KW-0804">Transcription</keyword>
<feature type="compositionally biased region" description="Basic and acidic residues" evidence="3">
    <location>
        <begin position="130"/>
        <end position="143"/>
    </location>
</feature>
<evidence type="ECO:0000256" key="2">
    <source>
        <dbReference type="ARBA" id="ARBA00023163"/>
    </source>
</evidence>
<keyword evidence="6" id="KW-1185">Reference proteome</keyword>
<evidence type="ECO:0000313" key="5">
    <source>
        <dbReference type="EMBL" id="MEV4922396.1"/>
    </source>
</evidence>
<comment type="caution">
    <text evidence="5">The sequence shown here is derived from an EMBL/GenBank/DDBJ whole genome shotgun (WGS) entry which is preliminary data.</text>
</comment>
<feature type="compositionally biased region" description="Basic and acidic residues" evidence="3">
    <location>
        <begin position="88"/>
        <end position="97"/>
    </location>
</feature>
<gene>
    <name evidence="5" type="ORF">AB0L03_06020</name>
</gene>
<feature type="compositionally biased region" description="Low complexity" evidence="3">
    <location>
        <begin position="214"/>
        <end position="228"/>
    </location>
</feature>